<evidence type="ECO:0000313" key="4">
    <source>
        <dbReference type="Proteomes" id="UP000036325"/>
    </source>
</evidence>
<feature type="transmembrane region" description="Helical" evidence="1">
    <location>
        <begin position="12"/>
        <end position="32"/>
    </location>
</feature>
<dbReference type="STRING" id="1608994.TU86_10925"/>
<proteinExistence type="predicted"/>
<reference evidence="3 4" key="1">
    <citation type="submission" date="2015-02" db="EMBL/GenBank/DDBJ databases">
        <title>Pseudomonas helleri sp. nov. and Pseudomonas weihenstephanensis sp. nov., isolated from raw cows milk.</title>
        <authorList>
            <person name="von Neubeck M."/>
            <person name="Huptas C."/>
            <person name="Wenning M."/>
            <person name="Scherer S."/>
        </authorList>
    </citation>
    <scope>NUCLEOTIDE SEQUENCE [LARGE SCALE GENOMIC DNA]</scope>
    <source>
        <strain evidence="3 4">DSM 29166</strain>
    </source>
</reference>
<dbReference type="Pfam" id="PF07811">
    <property type="entry name" value="TadE"/>
    <property type="match status" value="1"/>
</dbReference>
<accession>A0A0J6J2T3</accession>
<evidence type="ECO:0000256" key="1">
    <source>
        <dbReference type="SAM" id="Phobius"/>
    </source>
</evidence>
<feature type="domain" description="TadE-like" evidence="2">
    <location>
        <begin position="11"/>
        <end position="53"/>
    </location>
</feature>
<sequence>MKTGLRTKQKGAAAIEFALVFVVFFAVFYAVVSYSLPLLLMQSFHHSTAEAVRRSVALDPTVSPSTYTADVQARALTVLGEQLSWVPAGLKGSVQKTAVYSAGVLTVTVSLPSSALSAVLPVLVLPGNIRVPSLPTTLTAQSSLQF</sequence>
<keyword evidence="1" id="KW-1133">Transmembrane helix</keyword>
<dbReference type="Proteomes" id="UP000036325">
    <property type="component" value="Unassembled WGS sequence"/>
</dbReference>
<dbReference type="InterPro" id="IPR012495">
    <property type="entry name" value="TadE-like_dom"/>
</dbReference>
<comment type="caution">
    <text evidence="3">The sequence shown here is derived from an EMBL/GenBank/DDBJ whole genome shotgun (WGS) entry which is preliminary data.</text>
</comment>
<protein>
    <submittedName>
        <fullName evidence="3">Pilus assembly protein TadE</fullName>
    </submittedName>
</protein>
<name>A0A0J6J2T3_9PSED</name>
<dbReference type="AlphaFoldDB" id="A0A0J6J2T3"/>
<dbReference type="RefSeq" id="WP_048364337.1">
    <property type="nucleotide sequence ID" value="NZ_JAAEBV010000004.1"/>
</dbReference>
<keyword evidence="1" id="KW-0812">Transmembrane</keyword>
<evidence type="ECO:0000259" key="2">
    <source>
        <dbReference type="Pfam" id="PF07811"/>
    </source>
</evidence>
<dbReference type="PATRIC" id="fig|1608994.3.peg.2814"/>
<evidence type="ECO:0000313" key="3">
    <source>
        <dbReference type="EMBL" id="KMN13427.1"/>
    </source>
</evidence>
<dbReference type="OrthoDB" id="5574209at2"/>
<gene>
    <name evidence="3" type="ORF">TU86_10925</name>
</gene>
<organism evidence="3 4">
    <name type="scientific">Pseudomonas weihenstephanensis</name>
    <dbReference type="NCBI Taxonomy" id="1608994"/>
    <lineage>
        <taxon>Bacteria</taxon>
        <taxon>Pseudomonadati</taxon>
        <taxon>Pseudomonadota</taxon>
        <taxon>Gammaproteobacteria</taxon>
        <taxon>Pseudomonadales</taxon>
        <taxon>Pseudomonadaceae</taxon>
        <taxon>Pseudomonas</taxon>
    </lineage>
</organism>
<keyword evidence="1" id="KW-0472">Membrane</keyword>
<accession>A0A0J6IMX5</accession>
<dbReference type="EMBL" id="JYLF01000004">
    <property type="protein sequence ID" value="KMN13427.1"/>
    <property type="molecule type" value="Genomic_DNA"/>
</dbReference>